<keyword evidence="2 5" id="KW-0560">Oxidoreductase</keyword>
<evidence type="ECO:0000259" key="3">
    <source>
        <dbReference type="Pfam" id="PF01408"/>
    </source>
</evidence>
<dbReference type="Gene3D" id="3.30.360.10">
    <property type="entry name" value="Dihydrodipicolinate Reductase, domain 2"/>
    <property type="match status" value="1"/>
</dbReference>
<evidence type="ECO:0000259" key="4">
    <source>
        <dbReference type="Pfam" id="PF22725"/>
    </source>
</evidence>
<dbReference type="OrthoDB" id="9815825at2"/>
<comment type="caution">
    <text evidence="5">The sequence shown here is derived from an EMBL/GenBank/DDBJ whole genome shotgun (WGS) entry which is preliminary data.</text>
</comment>
<dbReference type="InterPro" id="IPR036291">
    <property type="entry name" value="NAD(P)-bd_dom_sf"/>
</dbReference>
<dbReference type="Pfam" id="PF01408">
    <property type="entry name" value="GFO_IDH_MocA"/>
    <property type="match status" value="1"/>
</dbReference>
<reference evidence="5 6" key="1">
    <citation type="submission" date="2019-10" db="EMBL/GenBank/DDBJ databases">
        <title>Streptomyces smaragdinus sp. nov. and Streptomyces fabii sp. nov., isolated from the gut of fungus growing-termite Macrotermes natalensis.</title>
        <authorList>
            <person name="Schwitalla J."/>
            <person name="Benndorf R."/>
            <person name="Martin K."/>
            <person name="De Beer W."/>
            <person name="Kaster A.-K."/>
            <person name="Vollmers J."/>
            <person name="Poulsen M."/>
            <person name="Beemelmanns C."/>
        </authorList>
    </citation>
    <scope>NUCLEOTIDE SEQUENCE [LARGE SCALE GENOMIC DNA]</scope>
    <source>
        <strain evidence="5 6">RB5</strain>
    </source>
</reference>
<dbReference type="EMBL" id="WEGJ01000001">
    <property type="protein sequence ID" value="MQY10396.1"/>
    <property type="molecule type" value="Genomic_DNA"/>
</dbReference>
<dbReference type="PANTHER" id="PTHR22604:SF105">
    <property type="entry name" value="TRANS-1,2-DIHYDROBENZENE-1,2-DIOL DEHYDROGENASE"/>
    <property type="match status" value="1"/>
</dbReference>
<dbReference type="GO" id="GO:0000166">
    <property type="term" value="F:nucleotide binding"/>
    <property type="evidence" value="ECO:0007669"/>
    <property type="project" value="InterPro"/>
</dbReference>
<protein>
    <submittedName>
        <fullName evidence="5">Scyllo-inositol 2-dehydrogenase (NADP(+)) IolU</fullName>
        <ecNumber evidence="5">1.1.1.371</ecNumber>
    </submittedName>
</protein>
<dbReference type="Proteomes" id="UP000466345">
    <property type="component" value="Unassembled WGS sequence"/>
</dbReference>
<evidence type="ECO:0000256" key="2">
    <source>
        <dbReference type="ARBA" id="ARBA00023002"/>
    </source>
</evidence>
<sequence>MSETIRWGILATGWIADQFARDLARTDGAEAVAVGSRTEEGAAGFAGRHGIARAHGSWAELAADPGVDIVYVATPHSAHHEATAACLAAGKAVLCEKPLTLNAGQARDLVDRARDGGRFLMEAMWMFTNPAVRRALELVKDGAIGDVRQVQADFGFAAGPLHPGHRLRDPRQGGGALLDLGVYPVSLAHLFLGAPDTVQANASLTPEGVDATTGILLGHENGAVAALTCSIESLSPCVAVIGGTEGTITLGTPFAAGGFYRPDGLTLHRGDAEPERIDVPFEGLGYVHEIEEAGRCLRAGLLESPLVPWQSTLDVLTTLDTVRDRIGVHYGADTV</sequence>
<evidence type="ECO:0000256" key="1">
    <source>
        <dbReference type="ARBA" id="ARBA00010928"/>
    </source>
</evidence>
<dbReference type="InterPro" id="IPR050984">
    <property type="entry name" value="Gfo/Idh/MocA_domain"/>
</dbReference>
<dbReference type="SUPFAM" id="SSF51735">
    <property type="entry name" value="NAD(P)-binding Rossmann-fold domains"/>
    <property type="match status" value="1"/>
</dbReference>
<evidence type="ECO:0000313" key="6">
    <source>
        <dbReference type="Proteomes" id="UP000466345"/>
    </source>
</evidence>
<organism evidence="5 6">
    <name type="scientific">Streptomyces smaragdinus</name>
    <dbReference type="NCBI Taxonomy" id="2585196"/>
    <lineage>
        <taxon>Bacteria</taxon>
        <taxon>Bacillati</taxon>
        <taxon>Actinomycetota</taxon>
        <taxon>Actinomycetes</taxon>
        <taxon>Kitasatosporales</taxon>
        <taxon>Streptomycetaceae</taxon>
        <taxon>Streptomyces</taxon>
    </lineage>
</organism>
<accession>A0A7K0CAG8</accession>
<dbReference type="RefSeq" id="WP_153449691.1">
    <property type="nucleotide sequence ID" value="NZ_WEGJ01000001.1"/>
</dbReference>
<evidence type="ECO:0000313" key="5">
    <source>
        <dbReference type="EMBL" id="MQY10396.1"/>
    </source>
</evidence>
<dbReference type="AlphaFoldDB" id="A0A7K0CAG8"/>
<dbReference type="GO" id="GO:0102497">
    <property type="term" value="F:scyllo-inositol dehydrogenase (NADP+) activity"/>
    <property type="evidence" value="ECO:0007669"/>
    <property type="project" value="UniProtKB-EC"/>
</dbReference>
<comment type="similarity">
    <text evidence="1">Belongs to the Gfo/Idh/MocA family.</text>
</comment>
<dbReference type="InterPro" id="IPR000683">
    <property type="entry name" value="Gfo/Idh/MocA-like_OxRdtase_N"/>
</dbReference>
<proteinExistence type="inferred from homology"/>
<dbReference type="PANTHER" id="PTHR22604">
    <property type="entry name" value="OXIDOREDUCTASES"/>
    <property type="match status" value="1"/>
</dbReference>
<dbReference type="Pfam" id="PF22725">
    <property type="entry name" value="GFO_IDH_MocA_C3"/>
    <property type="match status" value="1"/>
</dbReference>
<keyword evidence="6" id="KW-1185">Reference proteome</keyword>
<dbReference type="InterPro" id="IPR055170">
    <property type="entry name" value="GFO_IDH_MocA-like_dom"/>
</dbReference>
<gene>
    <name evidence="5" type="primary">iolU</name>
    <name evidence="5" type="ORF">SRB5_05040</name>
</gene>
<feature type="domain" description="GFO/IDH/MocA-like oxidoreductase" evidence="4">
    <location>
        <begin position="132"/>
        <end position="248"/>
    </location>
</feature>
<name>A0A7K0CAG8_9ACTN</name>
<dbReference type="Gene3D" id="3.40.50.720">
    <property type="entry name" value="NAD(P)-binding Rossmann-like Domain"/>
    <property type="match status" value="1"/>
</dbReference>
<dbReference type="EC" id="1.1.1.371" evidence="5"/>
<feature type="domain" description="Gfo/Idh/MocA-like oxidoreductase N-terminal" evidence="3">
    <location>
        <begin position="5"/>
        <end position="121"/>
    </location>
</feature>
<dbReference type="SUPFAM" id="SSF55347">
    <property type="entry name" value="Glyceraldehyde-3-phosphate dehydrogenase-like, C-terminal domain"/>
    <property type="match status" value="1"/>
</dbReference>